<name>A0A8S0Q7A8_OLEEU</name>
<dbReference type="OrthoDB" id="432835at2759"/>
<sequence length="281" mass="31254">MACKGCLECLLKLMNFLLALVGLAMVGYGIFLFVEYKNAASSGNHPNMHSSGELIQLGRPMLMAVSLDSIFDKLPKAWFIYLFIGIGVVLVVISCCGCIGATLRNGCCLTCYSIFVILLILIELGCAAFMFFDKSWKEAIPTDKTGNFDMIYDFMDKHWKIIRWVTLGAVILEALVFLLALVVRAVNRPANYDYDSDDESTGSRRQTRQPLLNRTAAVPSPGVSAAGTLDQRPSRNDAWSARMREKYGLDTSEFTYNPSASNRHQQDATQPSEEKSRCIIM</sequence>
<reference evidence="7 8" key="1">
    <citation type="submission" date="2019-12" db="EMBL/GenBank/DDBJ databases">
        <authorList>
            <person name="Alioto T."/>
            <person name="Alioto T."/>
            <person name="Gomez Garrido J."/>
        </authorList>
    </citation>
    <scope>NUCLEOTIDE SEQUENCE [LARGE SCALE GENOMIC DNA]</scope>
</reference>
<feature type="region of interest" description="Disordered" evidence="5">
    <location>
        <begin position="194"/>
        <end position="237"/>
    </location>
</feature>
<dbReference type="PANTHER" id="PTHR19282:SF522">
    <property type="entry name" value="TETRASPANIN"/>
    <property type="match status" value="1"/>
</dbReference>
<keyword evidence="2 6" id="KW-0812">Transmembrane</keyword>
<protein>
    <submittedName>
        <fullName evidence="7">Tobamovirus multiplication 2A-like</fullName>
    </submittedName>
</protein>
<dbReference type="PANTHER" id="PTHR19282">
    <property type="entry name" value="TETRASPANIN"/>
    <property type="match status" value="1"/>
</dbReference>
<dbReference type="GO" id="GO:0016020">
    <property type="term" value="C:membrane"/>
    <property type="evidence" value="ECO:0007669"/>
    <property type="project" value="UniProtKB-SubCell"/>
</dbReference>
<feature type="transmembrane region" description="Helical" evidence="6">
    <location>
        <begin position="161"/>
        <end position="183"/>
    </location>
</feature>
<keyword evidence="8" id="KW-1185">Reference proteome</keyword>
<evidence type="ECO:0000256" key="1">
    <source>
        <dbReference type="ARBA" id="ARBA00004141"/>
    </source>
</evidence>
<feature type="region of interest" description="Disordered" evidence="5">
    <location>
        <begin position="253"/>
        <end position="281"/>
    </location>
</feature>
<comment type="subcellular location">
    <subcellularLocation>
        <location evidence="1">Membrane</location>
        <topology evidence="1">Multi-pass membrane protein</topology>
    </subcellularLocation>
</comment>
<feature type="transmembrane region" description="Helical" evidence="6">
    <location>
        <begin position="109"/>
        <end position="132"/>
    </location>
</feature>
<evidence type="ECO:0000256" key="2">
    <source>
        <dbReference type="ARBA" id="ARBA00022692"/>
    </source>
</evidence>
<dbReference type="EMBL" id="CACTIH010001807">
    <property type="protein sequence ID" value="CAA2963094.1"/>
    <property type="molecule type" value="Genomic_DNA"/>
</dbReference>
<keyword evidence="3 6" id="KW-1133">Transmembrane helix</keyword>
<accession>A0A8S0Q7A8</accession>
<feature type="transmembrane region" description="Helical" evidence="6">
    <location>
        <begin position="12"/>
        <end position="34"/>
    </location>
</feature>
<feature type="compositionally biased region" description="Polar residues" evidence="5">
    <location>
        <begin position="253"/>
        <end position="271"/>
    </location>
</feature>
<dbReference type="Pfam" id="PF00335">
    <property type="entry name" value="Tetraspanin"/>
    <property type="match status" value="1"/>
</dbReference>
<dbReference type="Gramene" id="OE9A106392T2">
    <property type="protein sequence ID" value="OE9A106392C2"/>
    <property type="gene ID" value="OE9A106392"/>
</dbReference>
<evidence type="ECO:0000256" key="3">
    <source>
        <dbReference type="ARBA" id="ARBA00022989"/>
    </source>
</evidence>
<evidence type="ECO:0000256" key="4">
    <source>
        <dbReference type="ARBA" id="ARBA00023136"/>
    </source>
</evidence>
<feature type="compositionally biased region" description="Basic and acidic residues" evidence="5">
    <location>
        <begin position="272"/>
        <end position="281"/>
    </location>
</feature>
<evidence type="ECO:0000313" key="8">
    <source>
        <dbReference type="Proteomes" id="UP000594638"/>
    </source>
</evidence>
<dbReference type="Proteomes" id="UP000594638">
    <property type="component" value="Unassembled WGS sequence"/>
</dbReference>
<dbReference type="InterPro" id="IPR018499">
    <property type="entry name" value="Tetraspanin/Peripherin"/>
</dbReference>
<feature type="transmembrane region" description="Helical" evidence="6">
    <location>
        <begin position="78"/>
        <end position="102"/>
    </location>
</feature>
<organism evidence="7 8">
    <name type="scientific">Olea europaea subsp. europaea</name>
    <dbReference type="NCBI Taxonomy" id="158383"/>
    <lineage>
        <taxon>Eukaryota</taxon>
        <taxon>Viridiplantae</taxon>
        <taxon>Streptophyta</taxon>
        <taxon>Embryophyta</taxon>
        <taxon>Tracheophyta</taxon>
        <taxon>Spermatophyta</taxon>
        <taxon>Magnoliopsida</taxon>
        <taxon>eudicotyledons</taxon>
        <taxon>Gunneridae</taxon>
        <taxon>Pentapetalae</taxon>
        <taxon>asterids</taxon>
        <taxon>lamiids</taxon>
        <taxon>Lamiales</taxon>
        <taxon>Oleaceae</taxon>
        <taxon>Oleeae</taxon>
        <taxon>Olea</taxon>
    </lineage>
</organism>
<proteinExistence type="predicted"/>
<comment type="caution">
    <text evidence="7">The sequence shown here is derived from an EMBL/GenBank/DDBJ whole genome shotgun (WGS) entry which is preliminary data.</text>
</comment>
<dbReference type="AlphaFoldDB" id="A0A8S0Q7A8"/>
<gene>
    <name evidence="7" type="ORF">OLEA9_A106392</name>
</gene>
<evidence type="ECO:0000313" key="7">
    <source>
        <dbReference type="EMBL" id="CAA2963094.1"/>
    </source>
</evidence>
<evidence type="ECO:0000256" key="6">
    <source>
        <dbReference type="SAM" id="Phobius"/>
    </source>
</evidence>
<keyword evidence="4 6" id="KW-0472">Membrane</keyword>
<dbReference type="Gramene" id="OE9A106392T3">
    <property type="protein sequence ID" value="OE9A106392C3"/>
    <property type="gene ID" value="OE9A106392"/>
</dbReference>
<evidence type="ECO:0000256" key="5">
    <source>
        <dbReference type="SAM" id="MobiDB-lite"/>
    </source>
</evidence>
<dbReference type="Gramene" id="OE9A106392T1">
    <property type="protein sequence ID" value="OE9A106392C1"/>
    <property type="gene ID" value="OE9A106392"/>
</dbReference>